<reference evidence="1" key="1">
    <citation type="submission" date="2018-02" db="EMBL/GenBank/DDBJ databases">
        <title>Rhizophora mucronata_Transcriptome.</title>
        <authorList>
            <person name="Meera S.P."/>
            <person name="Sreeshan A."/>
            <person name="Augustine A."/>
        </authorList>
    </citation>
    <scope>NUCLEOTIDE SEQUENCE</scope>
    <source>
        <tissue evidence="1">Leaf</tissue>
    </source>
</reference>
<evidence type="ECO:0000313" key="1">
    <source>
        <dbReference type="EMBL" id="MBX31423.1"/>
    </source>
</evidence>
<proteinExistence type="predicted"/>
<name>A0A2P2MMK7_RHIMU</name>
<dbReference type="GO" id="GO:0004386">
    <property type="term" value="F:helicase activity"/>
    <property type="evidence" value="ECO:0007669"/>
    <property type="project" value="UniProtKB-KW"/>
</dbReference>
<organism evidence="1">
    <name type="scientific">Rhizophora mucronata</name>
    <name type="common">Asiatic mangrove</name>
    <dbReference type="NCBI Taxonomy" id="61149"/>
    <lineage>
        <taxon>Eukaryota</taxon>
        <taxon>Viridiplantae</taxon>
        <taxon>Streptophyta</taxon>
        <taxon>Embryophyta</taxon>
        <taxon>Tracheophyta</taxon>
        <taxon>Spermatophyta</taxon>
        <taxon>Magnoliopsida</taxon>
        <taxon>eudicotyledons</taxon>
        <taxon>Gunneridae</taxon>
        <taxon>Pentapetalae</taxon>
        <taxon>rosids</taxon>
        <taxon>fabids</taxon>
        <taxon>Malpighiales</taxon>
        <taxon>Rhizophoraceae</taxon>
        <taxon>Rhizophora</taxon>
    </lineage>
</organism>
<sequence>MLLRDHLLETPKWATQRPMFYPDQCEPAQPSLNRQEYH</sequence>
<keyword evidence="1" id="KW-0067">ATP-binding</keyword>
<keyword evidence="1" id="KW-0547">Nucleotide-binding</keyword>
<protein>
    <submittedName>
        <fullName evidence="1">DEAD-box ATP-dependent RNA helicase 7-like</fullName>
    </submittedName>
</protein>
<keyword evidence="1" id="KW-0347">Helicase</keyword>
<accession>A0A2P2MMK7</accession>
<keyword evidence="1" id="KW-0378">Hydrolase</keyword>
<dbReference type="AlphaFoldDB" id="A0A2P2MMK7"/>
<dbReference type="EMBL" id="GGEC01050939">
    <property type="protein sequence ID" value="MBX31423.1"/>
    <property type="molecule type" value="Transcribed_RNA"/>
</dbReference>